<dbReference type="AlphaFoldDB" id="A0A3Q7G4R6"/>
<sequence length="153" mass="17306">LGNVYASCFFIALTVRNGIEATWLSDGLLLHQSKYIHDLLERSNMLTCIDISTPMCPSNELNNVKRILQYLKFTSSHGILFSKQNSQQLQGYCDADWEGSIDDRKFTTGFVIFFGSLLLGVLANNDLSHDLLLRSNIAILLLPPVNFYGFVYY</sequence>
<keyword evidence="1" id="KW-0472">Membrane</keyword>
<dbReference type="PANTHER" id="PTHR11439">
    <property type="entry name" value="GAG-POL-RELATED RETROTRANSPOSON"/>
    <property type="match status" value="1"/>
</dbReference>
<accession>A0A3Q7G4R6</accession>
<dbReference type="InParanoid" id="A0A3Q7G4R6"/>
<dbReference type="EnsemblPlants" id="Solyc04g054378.1.1">
    <property type="protein sequence ID" value="Solyc04g054378.1.1"/>
    <property type="gene ID" value="Solyc04g054378.1"/>
</dbReference>
<protein>
    <recommendedName>
        <fullName evidence="4">Reverse transcriptase Ty1/copia-type domain-containing protein</fullName>
    </recommendedName>
</protein>
<feature type="transmembrane region" description="Helical" evidence="1">
    <location>
        <begin position="131"/>
        <end position="151"/>
    </location>
</feature>
<evidence type="ECO:0000313" key="2">
    <source>
        <dbReference type="EnsemblPlants" id="Solyc04g054378.1.1"/>
    </source>
</evidence>
<evidence type="ECO:0000256" key="1">
    <source>
        <dbReference type="SAM" id="Phobius"/>
    </source>
</evidence>
<keyword evidence="1" id="KW-1133">Transmembrane helix</keyword>
<evidence type="ECO:0008006" key="4">
    <source>
        <dbReference type="Google" id="ProtNLM"/>
    </source>
</evidence>
<reference evidence="2" key="2">
    <citation type="submission" date="2019-01" db="UniProtKB">
        <authorList>
            <consortium name="EnsemblPlants"/>
        </authorList>
    </citation>
    <scope>IDENTIFICATION</scope>
    <source>
        <strain evidence="2">cv. Heinz 1706</strain>
    </source>
</reference>
<dbReference type="STRING" id="4081.A0A3Q7G4R6"/>
<proteinExistence type="predicted"/>
<dbReference type="Proteomes" id="UP000004994">
    <property type="component" value="Chromosome 4"/>
</dbReference>
<dbReference type="PANTHER" id="PTHR11439:SF483">
    <property type="entry name" value="PEPTIDE SYNTHASE GLIP-LIKE, PUTATIVE (AFU_ORTHOLOGUE AFUA_3G12920)-RELATED"/>
    <property type="match status" value="1"/>
</dbReference>
<name>A0A3Q7G4R6_SOLLC</name>
<evidence type="ECO:0000313" key="3">
    <source>
        <dbReference type="Proteomes" id="UP000004994"/>
    </source>
</evidence>
<dbReference type="Gramene" id="Solyc04g054378.1.1">
    <property type="protein sequence ID" value="Solyc04g054378.1.1"/>
    <property type="gene ID" value="Solyc04g054378.1"/>
</dbReference>
<keyword evidence="3" id="KW-1185">Reference proteome</keyword>
<feature type="transmembrane region" description="Helical" evidence="1">
    <location>
        <begin position="106"/>
        <end position="124"/>
    </location>
</feature>
<organism evidence="2">
    <name type="scientific">Solanum lycopersicum</name>
    <name type="common">Tomato</name>
    <name type="synonym">Lycopersicon esculentum</name>
    <dbReference type="NCBI Taxonomy" id="4081"/>
    <lineage>
        <taxon>Eukaryota</taxon>
        <taxon>Viridiplantae</taxon>
        <taxon>Streptophyta</taxon>
        <taxon>Embryophyta</taxon>
        <taxon>Tracheophyta</taxon>
        <taxon>Spermatophyta</taxon>
        <taxon>Magnoliopsida</taxon>
        <taxon>eudicotyledons</taxon>
        <taxon>Gunneridae</taxon>
        <taxon>Pentapetalae</taxon>
        <taxon>asterids</taxon>
        <taxon>lamiids</taxon>
        <taxon>Solanales</taxon>
        <taxon>Solanaceae</taxon>
        <taxon>Solanoideae</taxon>
        <taxon>Solaneae</taxon>
        <taxon>Solanum</taxon>
        <taxon>Solanum subgen. Lycopersicon</taxon>
    </lineage>
</organism>
<reference evidence="2" key="1">
    <citation type="journal article" date="2012" name="Nature">
        <title>The tomato genome sequence provides insights into fleshy fruit evolution.</title>
        <authorList>
            <consortium name="Tomato Genome Consortium"/>
        </authorList>
    </citation>
    <scope>NUCLEOTIDE SEQUENCE [LARGE SCALE GENOMIC DNA]</scope>
    <source>
        <strain evidence="2">cv. Heinz 1706</strain>
    </source>
</reference>
<keyword evidence="1" id="KW-0812">Transmembrane</keyword>